<keyword evidence="4" id="KW-0010">Activator</keyword>
<dbReference type="AlphaFoldDB" id="A0A011PKD4"/>
<dbReference type="InterPro" id="IPR005119">
    <property type="entry name" value="LysR_subst-bd"/>
</dbReference>
<evidence type="ECO:0000256" key="1">
    <source>
        <dbReference type="ARBA" id="ARBA00009437"/>
    </source>
</evidence>
<comment type="similarity">
    <text evidence="1">Belongs to the LysR transcriptional regulatory family.</text>
</comment>
<proteinExistence type="inferred from homology"/>
<evidence type="ECO:0000256" key="3">
    <source>
        <dbReference type="ARBA" id="ARBA00023125"/>
    </source>
</evidence>
<dbReference type="PANTHER" id="PTHR30293:SF2">
    <property type="entry name" value="TRANSCRIPTIONAL ACTIVATOR PROTEIN NHAR"/>
    <property type="match status" value="1"/>
</dbReference>
<evidence type="ECO:0000256" key="2">
    <source>
        <dbReference type="ARBA" id="ARBA00023015"/>
    </source>
</evidence>
<evidence type="ECO:0000313" key="9">
    <source>
        <dbReference type="Proteomes" id="UP000020218"/>
    </source>
</evidence>
<evidence type="ECO:0000256" key="4">
    <source>
        <dbReference type="ARBA" id="ARBA00023159"/>
    </source>
</evidence>
<keyword evidence="3" id="KW-0238">DNA-binding</keyword>
<keyword evidence="2" id="KW-0805">Transcription regulation</keyword>
<dbReference type="Gene3D" id="1.10.10.10">
    <property type="entry name" value="Winged helix-like DNA-binding domain superfamily/Winged helix DNA-binding domain"/>
    <property type="match status" value="1"/>
</dbReference>
<dbReference type="PATRIC" id="fig|1454001.3.peg.2386"/>
<protein>
    <submittedName>
        <fullName evidence="8">Na(+)/H(+) antiporter regulatory protein</fullName>
    </submittedName>
</protein>
<keyword evidence="9" id="KW-1185">Reference proteome</keyword>
<feature type="domain" description="HTH lysR-type" evidence="7">
    <location>
        <begin position="4"/>
        <end position="61"/>
    </location>
</feature>
<sequence>MANLNFKHLRYFWMVAKSGTIARACEQLHLTPQAISGQLRELEEALEVELFRRAGRGLELTDVGRRILSYAEEIFALGDELLAVARDQTSRKSLPFVVGIADSVAKSVAHRVVAPALQLPEAVRLVCREGRLTTLLGDLAVHRLDMVIADRPLPGNLNVRGYSHLLGESDLTVFGAAGLVQTLSSDFPALLEGAPFLMPGDDIAIRPRLEQWLQAKRLQPRVVGEFDDNALLQAFGRAGAGLFVAPTAIADDVVDQYHVVRVGRIEAVSEQLFAITSERRLSHPATVAISQTARDEVFRTASDAGAAGSGEGAAAAIRQRRRSRLPRIPG</sequence>
<gene>
    <name evidence="8" type="primary">nhaR_1</name>
    <name evidence="8" type="ORF">AW08_02342</name>
</gene>
<dbReference type="InterPro" id="IPR036388">
    <property type="entry name" value="WH-like_DNA-bd_sf"/>
</dbReference>
<dbReference type="Pfam" id="PF03466">
    <property type="entry name" value="LysR_substrate"/>
    <property type="match status" value="1"/>
</dbReference>
<dbReference type="NCBIfam" id="NF008284">
    <property type="entry name" value="PRK11062.1"/>
    <property type="match status" value="1"/>
</dbReference>
<dbReference type="STRING" id="1454001.AW08_02342"/>
<feature type="compositionally biased region" description="Low complexity" evidence="6">
    <location>
        <begin position="302"/>
        <end position="317"/>
    </location>
</feature>
<dbReference type="Gene3D" id="3.40.190.290">
    <property type="match status" value="1"/>
</dbReference>
<accession>A0A011PKD4</accession>
<feature type="compositionally biased region" description="Basic residues" evidence="6">
    <location>
        <begin position="318"/>
        <end position="330"/>
    </location>
</feature>
<dbReference type="PANTHER" id="PTHR30293">
    <property type="entry name" value="TRANSCRIPTIONAL REGULATORY PROTEIN NAC-RELATED"/>
    <property type="match status" value="1"/>
</dbReference>
<evidence type="ECO:0000256" key="6">
    <source>
        <dbReference type="SAM" id="MobiDB-lite"/>
    </source>
</evidence>
<dbReference type="SUPFAM" id="SSF53850">
    <property type="entry name" value="Periplasmic binding protein-like II"/>
    <property type="match status" value="1"/>
</dbReference>
<dbReference type="EMBL" id="JFAX01000013">
    <property type="protein sequence ID" value="EXI66759.1"/>
    <property type="molecule type" value="Genomic_DNA"/>
</dbReference>
<evidence type="ECO:0000313" key="8">
    <source>
        <dbReference type="EMBL" id="EXI66759.1"/>
    </source>
</evidence>
<dbReference type="Proteomes" id="UP000020218">
    <property type="component" value="Unassembled WGS sequence"/>
</dbReference>
<name>A0A011PKD4_9PROT</name>
<reference evidence="8" key="1">
    <citation type="submission" date="2014-02" db="EMBL/GenBank/DDBJ databases">
        <title>Expanding our view of genomic diversity in Candidatus Accumulibacter clades.</title>
        <authorList>
            <person name="Skennerton C.T."/>
            <person name="Barr J.J."/>
            <person name="Slater F.R."/>
            <person name="Bond P.L."/>
            <person name="Tyson G.W."/>
        </authorList>
    </citation>
    <scope>NUCLEOTIDE SEQUENCE [LARGE SCALE GENOMIC DNA]</scope>
</reference>
<keyword evidence="5" id="KW-0804">Transcription</keyword>
<evidence type="ECO:0000259" key="7">
    <source>
        <dbReference type="PROSITE" id="PS50931"/>
    </source>
</evidence>
<dbReference type="GO" id="GO:2000142">
    <property type="term" value="P:regulation of DNA-templated transcription initiation"/>
    <property type="evidence" value="ECO:0007669"/>
    <property type="project" value="TreeGrafter"/>
</dbReference>
<dbReference type="PROSITE" id="PS50931">
    <property type="entry name" value="HTH_LYSR"/>
    <property type="match status" value="1"/>
</dbReference>
<dbReference type="FunFam" id="1.10.10.10:FF:000001">
    <property type="entry name" value="LysR family transcriptional regulator"/>
    <property type="match status" value="1"/>
</dbReference>
<dbReference type="GO" id="GO:0003677">
    <property type="term" value="F:DNA binding"/>
    <property type="evidence" value="ECO:0007669"/>
    <property type="project" value="UniProtKB-KW"/>
</dbReference>
<dbReference type="SUPFAM" id="SSF46785">
    <property type="entry name" value="Winged helix' DNA-binding domain"/>
    <property type="match status" value="1"/>
</dbReference>
<dbReference type="Pfam" id="PF00126">
    <property type="entry name" value="HTH_1"/>
    <property type="match status" value="1"/>
</dbReference>
<dbReference type="InterPro" id="IPR000847">
    <property type="entry name" value="LysR_HTH_N"/>
</dbReference>
<dbReference type="GO" id="GO:0003700">
    <property type="term" value="F:DNA-binding transcription factor activity"/>
    <property type="evidence" value="ECO:0007669"/>
    <property type="project" value="InterPro"/>
</dbReference>
<feature type="region of interest" description="Disordered" evidence="6">
    <location>
        <begin position="302"/>
        <end position="330"/>
    </location>
</feature>
<organism evidence="8 9">
    <name type="scientific">Candidatus Accumulibacter adjunctus</name>
    <dbReference type="NCBI Taxonomy" id="1454001"/>
    <lineage>
        <taxon>Bacteria</taxon>
        <taxon>Pseudomonadati</taxon>
        <taxon>Pseudomonadota</taxon>
        <taxon>Betaproteobacteria</taxon>
        <taxon>Candidatus Accumulibacter</taxon>
    </lineage>
</organism>
<comment type="caution">
    <text evidence="8">The sequence shown here is derived from an EMBL/GenBank/DDBJ whole genome shotgun (WGS) entry which is preliminary data.</text>
</comment>
<evidence type="ECO:0000256" key="5">
    <source>
        <dbReference type="ARBA" id="ARBA00023163"/>
    </source>
</evidence>
<dbReference type="InterPro" id="IPR036390">
    <property type="entry name" value="WH_DNA-bd_sf"/>
</dbReference>